<dbReference type="RefSeq" id="WP_376868503.1">
    <property type="nucleotide sequence ID" value="NZ_JBHRYB010000025.1"/>
</dbReference>
<name>A0ABV7VWF0_9GAMM</name>
<accession>A0ABV7VWF0</accession>
<evidence type="ECO:0000313" key="3">
    <source>
        <dbReference type="Proteomes" id="UP001595722"/>
    </source>
</evidence>
<dbReference type="Proteomes" id="UP001595722">
    <property type="component" value="Unassembled WGS sequence"/>
</dbReference>
<dbReference type="Pfam" id="PF04338">
    <property type="entry name" value="DUF481"/>
    <property type="match status" value="1"/>
</dbReference>
<gene>
    <name evidence="2" type="ORF">ACFOMG_17260</name>
</gene>
<protein>
    <submittedName>
        <fullName evidence="2">YdiY family protein</fullName>
    </submittedName>
</protein>
<keyword evidence="3" id="KW-1185">Reference proteome</keyword>
<feature type="signal peptide" evidence="1">
    <location>
        <begin position="1"/>
        <end position="18"/>
    </location>
</feature>
<dbReference type="EMBL" id="JBHRYB010000025">
    <property type="protein sequence ID" value="MFC3681854.1"/>
    <property type="molecule type" value="Genomic_DNA"/>
</dbReference>
<sequence>MRTSFLAVLLLSSPLAVAAEDTSEAPSAWDGSAELGFIDTSGNTDTQSTNGAFKVKHKGQQWDKALKLTALTSKEDGVTSKEKYNGEINLDRNFDARSYLAITGTQERARFSGFEYQSTASVGYGYRVINEDKMKLAFEAAPGYRRDKLKESGDINEDTILRIDADFSWTIQEGVEFTEEFVAELGEENSTYKSETGLKSQINGSLATKLTYKIKYVDEVPPENKNTDREFGVTLVYSF</sequence>
<comment type="caution">
    <text evidence="2">The sequence shown here is derived from an EMBL/GenBank/DDBJ whole genome shotgun (WGS) entry which is preliminary data.</text>
</comment>
<keyword evidence="1" id="KW-0732">Signal</keyword>
<proteinExistence type="predicted"/>
<reference evidence="3" key="1">
    <citation type="journal article" date="2019" name="Int. J. Syst. Evol. Microbiol.">
        <title>The Global Catalogue of Microorganisms (GCM) 10K type strain sequencing project: providing services to taxonomists for standard genome sequencing and annotation.</title>
        <authorList>
            <consortium name="The Broad Institute Genomics Platform"/>
            <consortium name="The Broad Institute Genome Sequencing Center for Infectious Disease"/>
            <person name="Wu L."/>
            <person name="Ma J."/>
        </authorList>
    </citation>
    <scope>NUCLEOTIDE SEQUENCE [LARGE SCALE GENOMIC DNA]</scope>
    <source>
        <strain evidence="3">KCTC 42424</strain>
    </source>
</reference>
<evidence type="ECO:0000313" key="2">
    <source>
        <dbReference type="EMBL" id="MFC3681854.1"/>
    </source>
</evidence>
<feature type="chain" id="PRO_5047539002" evidence="1">
    <location>
        <begin position="19"/>
        <end position="239"/>
    </location>
</feature>
<evidence type="ECO:0000256" key="1">
    <source>
        <dbReference type="SAM" id="SignalP"/>
    </source>
</evidence>
<dbReference type="InterPro" id="IPR007433">
    <property type="entry name" value="DUF481"/>
</dbReference>
<organism evidence="2 3">
    <name type="scientific">Bacterioplanoides pacificum</name>
    <dbReference type="NCBI Taxonomy" id="1171596"/>
    <lineage>
        <taxon>Bacteria</taxon>
        <taxon>Pseudomonadati</taxon>
        <taxon>Pseudomonadota</taxon>
        <taxon>Gammaproteobacteria</taxon>
        <taxon>Oceanospirillales</taxon>
        <taxon>Oceanospirillaceae</taxon>
        <taxon>Bacterioplanoides</taxon>
    </lineage>
</organism>